<reference evidence="1" key="1">
    <citation type="submission" date="2014-11" db="EMBL/GenBank/DDBJ databases">
        <authorList>
            <person name="Amaro Gonzalez C."/>
        </authorList>
    </citation>
    <scope>NUCLEOTIDE SEQUENCE</scope>
</reference>
<dbReference type="AlphaFoldDB" id="A0A0E9WYE3"/>
<reference evidence="1" key="2">
    <citation type="journal article" date="2015" name="Fish Shellfish Immunol.">
        <title>Early steps in the European eel (Anguilla anguilla)-Vibrio vulnificus interaction in the gills: Role of the RtxA13 toxin.</title>
        <authorList>
            <person name="Callol A."/>
            <person name="Pajuelo D."/>
            <person name="Ebbesson L."/>
            <person name="Teles M."/>
            <person name="MacKenzie S."/>
            <person name="Amaro C."/>
        </authorList>
    </citation>
    <scope>NUCLEOTIDE SEQUENCE</scope>
</reference>
<sequence>MVPAVYNDGCVPSFISFTIQSNNRFANKMSNTDVKIFISSVIGCAIDKQASHPFNSPSQTITAKQIFKIQPIQKEDFIFKKSTTTKYNMQ</sequence>
<accession>A0A0E9WYE3</accession>
<proteinExistence type="predicted"/>
<evidence type="ECO:0000313" key="1">
    <source>
        <dbReference type="EMBL" id="JAH94650.1"/>
    </source>
</evidence>
<protein>
    <submittedName>
        <fullName evidence="1">Uncharacterized protein</fullName>
    </submittedName>
</protein>
<dbReference type="EMBL" id="GBXM01013927">
    <property type="protein sequence ID" value="JAH94650.1"/>
    <property type="molecule type" value="Transcribed_RNA"/>
</dbReference>
<organism evidence="1">
    <name type="scientific">Anguilla anguilla</name>
    <name type="common">European freshwater eel</name>
    <name type="synonym">Muraena anguilla</name>
    <dbReference type="NCBI Taxonomy" id="7936"/>
    <lineage>
        <taxon>Eukaryota</taxon>
        <taxon>Metazoa</taxon>
        <taxon>Chordata</taxon>
        <taxon>Craniata</taxon>
        <taxon>Vertebrata</taxon>
        <taxon>Euteleostomi</taxon>
        <taxon>Actinopterygii</taxon>
        <taxon>Neopterygii</taxon>
        <taxon>Teleostei</taxon>
        <taxon>Anguilliformes</taxon>
        <taxon>Anguillidae</taxon>
        <taxon>Anguilla</taxon>
    </lineage>
</organism>
<name>A0A0E9WYE3_ANGAN</name>